<reference evidence="1 2" key="1">
    <citation type="journal article" date="2019" name="Environ. Microbiol.">
        <title>At the nexus of three kingdoms: the genome of the mycorrhizal fungus Gigaspora margarita provides insights into plant, endobacterial and fungal interactions.</title>
        <authorList>
            <person name="Venice F."/>
            <person name="Ghignone S."/>
            <person name="Salvioli di Fossalunga A."/>
            <person name="Amselem J."/>
            <person name="Novero M."/>
            <person name="Xianan X."/>
            <person name="Sedzielewska Toro K."/>
            <person name="Morin E."/>
            <person name="Lipzen A."/>
            <person name="Grigoriev I.V."/>
            <person name="Henrissat B."/>
            <person name="Martin F.M."/>
            <person name="Bonfante P."/>
        </authorList>
    </citation>
    <scope>NUCLEOTIDE SEQUENCE [LARGE SCALE GENOMIC DNA]</scope>
    <source>
        <strain evidence="1 2">BEG34</strain>
    </source>
</reference>
<dbReference type="Proteomes" id="UP000439903">
    <property type="component" value="Unassembled WGS sequence"/>
</dbReference>
<proteinExistence type="predicted"/>
<dbReference type="EMBL" id="WTPW01000068">
    <property type="protein sequence ID" value="KAF0552311.1"/>
    <property type="molecule type" value="Genomic_DNA"/>
</dbReference>
<gene>
    <name evidence="1" type="ORF">F8M41_022073</name>
</gene>
<name>A0A8H4B1F0_GIGMA</name>
<protein>
    <submittedName>
        <fullName evidence="1">Zn-finger domain-containing protein</fullName>
    </submittedName>
</protein>
<dbReference type="AlphaFoldDB" id="A0A8H4B1F0"/>
<comment type="caution">
    <text evidence="1">The sequence shown here is derived from an EMBL/GenBank/DDBJ whole genome shotgun (WGS) entry which is preliminary data.</text>
</comment>
<evidence type="ECO:0000313" key="1">
    <source>
        <dbReference type="EMBL" id="KAF0552311.1"/>
    </source>
</evidence>
<evidence type="ECO:0000313" key="2">
    <source>
        <dbReference type="Proteomes" id="UP000439903"/>
    </source>
</evidence>
<dbReference type="OrthoDB" id="2448548at2759"/>
<sequence length="195" mass="22056">MSKYLGAIKDVPVIAKSAKRFCKSSLSDEISQDDLFNINKDQLDIGYSSKISKKISFKDINFSNLVQNINLESNIANLSNDDNLSENLADMSFELENSTYSKNLEVDSNTNILDKFENTSQGYCELSDDISVSTDYFEDSSNDKNQEYDEFSNEAYADLIVLVTKYKLSNAARNAIISFFNKHSNHSKSPLPKKY</sequence>
<keyword evidence="2" id="KW-1185">Reference proteome</keyword>
<organism evidence="1 2">
    <name type="scientific">Gigaspora margarita</name>
    <dbReference type="NCBI Taxonomy" id="4874"/>
    <lineage>
        <taxon>Eukaryota</taxon>
        <taxon>Fungi</taxon>
        <taxon>Fungi incertae sedis</taxon>
        <taxon>Mucoromycota</taxon>
        <taxon>Glomeromycotina</taxon>
        <taxon>Glomeromycetes</taxon>
        <taxon>Diversisporales</taxon>
        <taxon>Gigasporaceae</taxon>
        <taxon>Gigaspora</taxon>
    </lineage>
</organism>
<accession>A0A8H4B1F0</accession>